<name>A0A9P6TUD7_9FUNG</name>
<sequence length="240" mass="27766">MEHKLESFYFKADSKQKQGPQARCHSDLSAFLDTYASVPEAERCFFEQIREGQTCNEYYDIDWILDEAPDSSSDTIATLEQRVFIAFLVARNQYAPNYAVASEQCRVLSASSSKKVSLHIIIPTYVFEDNHKHMKAFMLEFQNVRRTQDQQILNGRLLEHIDMGVYSKSRLMRILRNHKCRDPSRPLQRPQWHEPSMVAEDCEFFICNVVPDCVKVASNVQGATVKRVKSQGSWFQTLNS</sequence>
<reference evidence="5" key="1">
    <citation type="journal article" date="2020" name="Fungal Divers.">
        <title>Resolving the Mortierellaceae phylogeny through synthesis of multi-gene phylogenetics and phylogenomics.</title>
        <authorList>
            <person name="Vandepol N."/>
            <person name="Liber J."/>
            <person name="Desiro A."/>
            <person name="Na H."/>
            <person name="Kennedy M."/>
            <person name="Barry K."/>
            <person name="Grigoriev I.V."/>
            <person name="Miller A.N."/>
            <person name="O'Donnell K."/>
            <person name="Stajich J.E."/>
            <person name="Bonito G."/>
        </authorList>
    </citation>
    <scope>NUCLEOTIDE SEQUENCE</scope>
    <source>
        <strain evidence="5">KOD948</strain>
    </source>
</reference>
<comment type="caution">
    <text evidence="5">The sequence shown here is derived from an EMBL/GenBank/DDBJ whole genome shotgun (WGS) entry which is preliminary data.</text>
</comment>
<dbReference type="GO" id="GO:0031297">
    <property type="term" value="P:replication fork processing"/>
    <property type="evidence" value="ECO:0007669"/>
    <property type="project" value="TreeGrafter"/>
</dbReference>
<dbReference type="PANTHER" id="PTHR31399">
    <property type="entry name" value="DNA-DIRECTED PRIMASE / POLYMERASE PROTEIN"/>
    <property type="match status" value="1"/>
</dbReference>
<dbReference type="EMBL" id="JAAAJA010001655">
    <property type="protein sequence ID" value="KAG0247042.1"/>
    <property type="molecule type" value="Genomic_DNA"/>
</dbReference>
<proteinExistence type="predicted"/>
<evidence type="ECO:0000256" key="1">
    <source>
        <dbReference type="ARBA" id="ARBA00026139"/>
    </source>
</evidence>
<dbReference type="OrthoDB" id="2402312at2759"/>
<evidence type="ECO:0000256" key="2">
    <source>
        <dbReference type="ARBA" id="ARBA00044677"/>
    </source>
</evidence>
<dbReference type="GO" id="GO:0003682">
    <property type="term" value="F:chromatin binding"/>
    <property type="evidence" value="ECO:0007669"/>
    <property type="project" value="TreeGrafter"/>
</dbReference>
<evidence type="ECO:0000256" key="3">
    <source>
        <dbReference type="ARBA" id="ARBA00044768"/>
    </source>
</evidence>
<dbReference type="Proteomes" id="UP000726737">
    <property type="component" value="Unassembled WGS sequence"/>
</dbReference>
<keyword evidence="6" id="KW-1185">Reference proteome</keyword>
<dbReference type="EC" id="2.7.7.102" evidence="3"/>
<dbReference type="GO" id="GO:0005634">
    <property type="term" value="C:nucleus"/>
    <property type="evidence" value="ECO:0007669"/>
    <property type="project" value="TreeGrafter"/>
</dbReference>
<dbReference type="GO" id="GO:0009411">
    <property type="term" value="P:response to UV"/>
    <property type="evidence" value="ECO:0007669"/>
    <property type="project" value="TreeGrafter"/>
</dbReference>
<dbReference type="AlphaFoldDB" id="A0A9P6TUD7"/>
<evidence type="ECO:0000256" key="4">
    <source>
        <dbReference type="ARBA" id="ARBA00047303"/>
    </source>
</evidence>
<dbReference type="GO" id="GO:0006264">
    <property type="term" value="P:mitochondrial DNA replication"/>
    <property type="evidence" value="ECO:0007669"/>
    <property type="project" value="TreeGrafter"/>
</dbReference>
<dbReference type="PANTHER" id="PTHR31399:SF0">
    <property type="entry name" value="DNA-DIRECTED PRIMASE_POLYMERASE PROTEIN"/>
    <property type="match status" value="1"/>
</dbReference>
<dbReference type="GO" id="GO:0003887">
    <property type="term" value="F:DNA-directed DNA polymerase activity"/>
    <property type="evidence" value="ECO:0007669"/>
    <property type="project" value="UniProtKB-EC"/>
</dbReference>
<organism evidence="5 6">
    <name type="scientific">Mortierella polycephala</name>
    <dbReference type="NCBI Taxonomy" id="41804"/>
    <lineage>
        <taxon>Eukaryota</taxon>
        <taxon>Fungi</taxon>
        <taxon>Fungi incertae sedis</taxon>
        <taxon>Mucoromycota</taxon>
        <taxon>Mortierellomycotina</taxon>
        <taxon>Mortierellomycetes</taxon>
        <taxon>Mortierellales</taxon>
        <taxon>Mortierellaceae</taxon>
        <taxon>Mortierella</taxon>
    </lineage>
</organism>
<accession>A0A9P6TUD7</accession>
<dbReference type="GO" id="GO:0042276">
    <property type="term" value="P:error-prone translesion synthesis"/>
    <property type="evidence" value="ECO:0007669"/>
    <property type="project" value="InterPro"/>
</dbReference>
<evidence type="ECO:0000313" key="5">
    <source>
        <dbReference type="EMBL" id="KAG0247042.1"/>
    </source>
</evidence>
<gene>
    <name evidence="5" type="ORF">BG011_002155</name>
</gene>
<dbReference type="InterPro" id="IPR044917">
    <property type="entry name" value="PRIMPOL"/>
</dbReference>
<comment type="catalytic activity">
    <reaction evidence="4">
        <text>DNA(n) + a 2'-deoxyribonucleoside 5'-triphosphate = DNA(n+1) + diphosphate</text>
        <dbReference type="Rhea" id="RHEA:22508"/>
        <dbReference type="Rhea" id="RHEA-COMP:17339"/>
        <dbReference type="Rhea" id="RHEA-COMP:17340"/>
        <dbReference type="ChEBI" id="CHEBI:33019"/>
        <dbReference type="ChEBI" id="CHEBI:61560"/>
        <dbReference type="ChEBI" id="CHEBI:173112"/>
        <dbReference type="EC" id="2.7.7.7"/>
    </reaction>
    <physiologicalReaction direction="left-to-right" evidence="4">
        <dbReference type="Rhea" id="RHEA:22509"/>
    </physiologicalReaction>
</comment>
<evidence type="ECO:0000313" key="6">
    <source>
        <dbReference type="Proteomes" id="UP000726737"/>
    </source>
</evidence>
<protein>
    <recommendedName>
        <fullName evidence="1">DNA-directed primase/polymerase protein</fullName>
        <ecNumber evidence="3">2.7.7.102</ecNumber>
    </recommendedName>
</protein>
<dbReference type="GO" id="GO:0005759">
    <property type="term" value="C:mitochondrial matrix"/>
    <property type="evidence" value="ECO:0007669"/>
    <property type="project" value="TreeGrafter"/>
</dbReference>
<comment type="catalytic activity">
    <reaction evidence="2">
        <text>ssDNA + n NTP = ssDNA/pppN(pN)n-1 hybrid + (n-1) diphosphate.</text>
        <dbReference type="EC" id="2.7.7.102"/>
    </reaction>
</comment>